<dbReference type="Pfam" id="PF13966">
    <property type="entry name" value="zf-RVT"/>
    <property type="match status" value="1"/>
</dbReference>
<accession>A0AAD8HNV0</accession>
<organism evidence="2 3">
    <name type="scientific">Heracleum sosnowskyi</name>
    <dbReference type="NCBI Taxonomy" id="360622"/>
    <lineage>
        <taxon>Eukaryota</taxon>
        <taxon>Viridiplantae</taxon>
        <taxon>Streptophyta</taxon>
        <taxon>Embryophyta</taxon>
        <taxon>Tracheophyta</taxon>
        <taxon>Spermatophyta</taxon>
        <taxon>Magnoliopsida</taxon>
        <taxon>eudicotyledons</taxon>
        <taxon>Gunneridae</taxon>
        <taxon>Pentapetalae</taxon>
        <taxon>asterids</taxon>
        <taxon>campanulids</taxon>
        <taxon>Apiales</taxon>
        <taxon>Apiaceae</taxon>
        <taxon>Apioideae</taxon>
        <taxon>apioid superclade</taxon>
        <taxon>Tordylieae</taxon>
        <taxon>Tordyliinae</taxon>
        <taxon>Heracleum</taxon>
    </lineage>
</organism>
<reference evidence="2" key="2">
    <citation type="submission" date="2023-05" db="EMBL/GenBank/DDBJ databases">
        <authorList>
            <person name="Schelkunov M.I."/>
        </authorList>
    </citation>
    <scope>NUCLEOTIDE SEQUENCE</scope>
    <source>
        <strain evidence="2">Hsosn_3</strain>
        <tissue evidence="2">Leaf</tissue>
    </source>
</reference>
<protein>
    <recommendedName>
        <fullName evidence="1">Reverse transcriptase zinc-binding domain-containing protein</fullName>
    </recommendedName>
</protein>
<dbReference type="Proteomes" id="UP001237642">
    <property type="component" value="Unassembled WGS sequence"/>
</dbReference>
<keyword evidence="3" id="KW-1185">Reference proteome</keyword>
<dbReference type="InterPro" id="IPR026960">
    <property type="entry name" value="RVT-Znf"/>
</dbReference>
<comment type="caution">
    <text evidence="2">The sequence shown here is derived from an EMBL/GenBank/DDBJ whole genome shotgun (WGS) entry which is preliminary data.</text>
</comment>
<evidence type="ECO:0000259" key="1">
    <source>
        <dbReference type="Pfam" id="PF13966"/>
    </source>
</evidence>
<sequence>MPHISYHLGNGANTFLWFDHWYNNRPLCSCPQDSMISHDGLPKDSRVALILHSSSWVLPRSNYHELLLWKLQFDYATPFNLLLSDSIKWDGIACKRLKLYHIWDSIRSFGNPCAWASSVWHKISVPRYSFHHWLIMLNRIPTLSKLFSYRTVTDTHCYFCISGFENQHHLFLECPYVQKLLNLLIDGRLAAIPFSENGIADSITLHAIPLRYWLLKEGSSSKVDSNLRFGLIENVKSTVT</sequence>
<dbReference type="EMBL" id="JAUIZM010000008">
    <property type="protein sequence ID" value="KAK1369673.1"/>
    <property type="molecule type" value="Genomic_DNA"/>
</dbReference>
<feature type="domain" description="Reverse transcriptase zinc-binding" evidence="1">
    <location>
        <begin position="101"/>
        <end position="179"/>
    </location>
</feature>
<evidence type="ECO:0000313" key="2">
    <source>
        <dbReference type="EMBL" id="KAK1369673.1"/>
    </source>
</evidence>
<gene>
    <name evidence="2" type="ORF">POM88_035765</name>
</gene>
<evidence type="ECO:0000313" key="3">
    <source>
        <dbReference type="Proteomes" id="UP001237642"/>
    </source>
</evidence>
<proteinExistence type="predicted"/>
<reference evidence="2" key="1">
    <citation type="submission" date="2023-02" db="EMBL/GenBank/DDBJ databases">
        <title>Genome of toxic invasive species Heracleum sosnowskyi carries increased number of genes despite the absence of recent whole-genome duplications.</title>
        <authorList>
            <person name="Schelkunov M."/>
            <person name="Shtratnikova V."/>
            <person name="Makarenko M."/>
            <person name="Klepikova A."/>
            <person name="Omelchenko D."/>
            <person name="Novikova G."/>
            <person name="Obukhova E."/>
            <person name="Bogdanov V."/>
            <person name="Penin A."/>
            <person name="Logacheva M."/>
        </authorList>
    </citation>
    <scope>NUCLEOTIDE SEQUENCE</scope>
    <source>
        <strain evidence="2">Hsosn_3</strain>
        <tissue evidence="2">Leaf</tissue>
    </source>
</reference>
<dbReference type="AlphaFoldDB" id="A0AAD8HNV0"/>
<name>A0AAD8HNV0_9APIA</name>